<dbReference type="SMART" id="SM01321">
    <property type="entry name" value="Y1_Tnp"/>
    <property type="match status" value="1"/>
</dbReference>
<dbReference type="Proteomes" id="UP000177506">
    <property type="component" value="Unassembled WGS sequence"/>
</dbReference>
<dbReference type="OrthoDB" id="9788881at2"/>
<dbReference type="GO" id="GO:0003677">
    <property type="term" value="F:DNA binding"/>
    <property type="evidence" value="ECO:0007669"/>
    <property type="project" value="InterPro"/>
</dbReference>
<name>A0A1G1SZA3_9BACT</name>
<dbReference type="InterPro" id="IPR002686">
    <property type="entry name" value="Transposase_17"/>
</dbReference>
<evidence type="ECO:0000313" key="3">
    <source>
        <dbReference type="Proteomes" id="UP000177506"/>
    </source>
</evidence>
<dbReference type="Gene3D" id="3.30.70.1290">
    <property type="entry name" value="Transposase IS200-like"/>
    <property type="match status" value="1"/>
</dbReference>
<evidence type="ECO:0000313" key="2">
    <source>
        <dbReference type="EMBL" id="OGX83953.1"/>
    </source>
</evidence>
<dbReference type="EMBL" id="MDZA01000411">
    <property type="protein sequence ID" value="OGX83953.1"/>
    <property type="molecule type" value="Genomic_DNA"/>
</dbReference>
<gene>
    <name evidence="2" type="ORF">BEN49_11910</name>
</gene>
<dbReference type="RefSeq" id="WP_070746033.1">
    <property type="nucleotide sequence ID" value="NZ_MDZA01000411.1"/>
</dbReference>
<dbReference type="PANTHER" id="PTHR34322">
    <property type="entry name" value="TRANSPOSASE, Y1_TNP DOMAIN-CONTAINING"/>
    <property type="match status" value="1"/>
</dbReference>
<protein>
    <recommendedName>
        <fullName evidence="1">Transposase IS200-like domain-containing protein</fullName>
    </recommendedName>
</protein>
<keyword evidence="3" id="KW-1185">Reference proteome</keyword>
<feature type="domain" description="Transposase IS200-like" evidence="1">
    <location>
        <begin position="4"/>
        <end position="131"/>
    </location>
</feature>
<dbReference type="GO" id="GO:0006313">
    <property type="term" value="P:DNA transposition"/>
    <property type="evidence" value="ECO:0007669"/>
    <property type="project" value="InterPro"/>
</dbReference>
<dbReference type="InterPro" id="IPR036515">
    <property type="entry name" value="Transposase_17_sf"/>
</dbReference>
<dbReference type="GO" id="GO:0004803">
    <property type="term" value="F:transposase activity"/>
    <property type="evidence" value="ECO:0007669"/>
    <property type="project" value="InterPro"/>
</dbReference>
<proteinExistence type="predicted"/>
<evidence type="ECO:0000259" key="1">
    <source>
        <dbReference type="SMART" id="SM01321"/>
    </source>
</evidence>
<sequence>MDYQADALYHIYNRGNNGQQLFHTPAHYHYFLAKLRQHLRPICPILAYCLMPNHFHLLVFPGSVAVVPAIGKGGALRSPLASGLGTVLSSFSQGMNQQFGRTGSWFQRRTKAKLVGAGEYPATCFHYIHQNPVRAGLVHELAAWPYSSFPDYAGLRQGTMCDQKLGRELLDLPADGKHFLTESAQLIDPDRVHQRLY</sequence>
<organism evidence="2 3">
    <name type="scientific">Hymenobacter coccineus</name>
    <dbReference type="NCBI Taxonomy" id="1908235"/>
    <lineage>
        <taxon>Bacteria</taxon>
        <taxon>Pseudomonadati</taxon>
        <taxon>Bacteroidota</taxon>
        <taxon>Cytophagia</taxon>
        <taxon>Cytophagales</taxon>
        <taxon>Hymenobacteraceae</taxon>
        <taxon>Hymenobacter</taxon>
    </lineage>
</organism>
<comment type="caution">
    <text evidence="2">The sequence shown here is derived from an EMBL/GenBank/DDBJ whole genome shotgun (WGS) entry which is preliminary data.</text>
</comment>
<dbReference type="AlphaFoldDB" id="A0A1G1SZA3"/>
<reference evidence="2 3" key="1">
    <citation type="submission" date="2016-08" db="EMBL/GenBank/DDBJ databases">
        <title>Hymenobacter coccineus sp. nov., Hymenobacter lapidarius sp. nov. and Hymenobacter glacialis sp. nov., isolated from Antarctic soil.</title>
        <authorList>
            <person name="Sedlacek I."/>
            <person name="Kralova S."/>
            <person name="Kyrova K."/>
            <person name="Maslanova I."/>
            <person name="Stankova E."/>
            <person name="Vrbovska V."/>
            <person name="Nemec M."/>
            <person name="Bartak M."/>
            <person name="Svec P."/>
            <person name="Busse H.-J."/>
            <person name="Pantucek R."/>
        </authorList>
    </citation>
    <scope>NUCLEOTIDE SEQUENCE [LARGE SCALE GENOMIC DNA]</scope>
    <source>
        <strain evidence="2 3">CCM 8649</strain>
    </source>
</reference>
<dbReference type="SUPFAM" id="SSF143422">
    <property type="entry name" value="Transposase IS200-like"/>
    <property type="match status" value="1"/>
</dbReference>
<dbReference type="PANTHER" id="PTHR34322:SF2">
    <property type="entry name" value="TRANSPOSASE IS200-LIKE DOMAIN-CONTAINING PROTEIN"/>
    <property type="match status" value="1"/>
</dbReference>
<accession>A0A1G1SZA3</accession>